<accession>A0AAU7VJ29</accession>
<keyword evidence="5 8" id="KW-0812">Transmembrane</keyword>
<dbReference type="PANTHER" id="PTHR30472:SF25">
    <property type="entry name" value="ABC TRANSPORTER PERMEASE PROTEIN MJ0876-RELATED"/>
    <property type="match status" value="1"/>
</dbReference>
<evidence type="ECO:0000256" key="5">
    <source>
        <dbReference type="ARBA" id="ARBA00022692"/>
    </source>
</evidence>
<organism evidence="9">
    <name type="scientific">Proteinivorax tanatarense</name>
    <dbReference type="NCBI Taxonomy" id="1260629"/>
    <lineage>
        <taxon>Bacteria</taxon>
        <taxon>Bacillati</taxon>
        <taxon>Bacillota</taxon>
        <taxon>Clostridia</taxon>
        <taxon>Eubacteriales</taxon>
        <taxon>Proteinivoracaceae</taxon>
        <taxon>Proteinivorax</taxon>
    </lineage>
</organism>
<dbReference type="Gene3D" id="1.10.3470.10">
    <property type="entry name" value="ABC transporter involved in vitamin B12 uptake, BtuC"/>
    <property type="match status" value="1"/>
</dbReference>
<protein>
    <submittedName>
        <fullName evidence="9">Iron chelate uptake ABC transporter family permease subunit</fullName>
    </submittedName>
</protein>
<evidence type="ECO:0000256" key="1">
    <source>
        <dbReference type="ARBA" id="ARBA00004651"/>
    </source>
</evidence>
<keyword evidence="3" id="KW-0813">Transport</keyword>
<name>A0AAU7VJ29_9FIRM</name>
<dbReference type="PANTHER" id="PTHR30472">
    <property type="entry name" value="FERRIC ENTEROBACTIN TRANSPORT SYSTEM PERMEASE PROTEIN"/>
    <property type="match status" value="1"/>
</dbReference>
<dbReference type="Pfam" id="PF01032">
    <property type="entry name" value="FecCD"/>
    <property type="match status" value="1"/>
</dbReference>
<dbReference type="InterPro" id="IPR000522">
    <property type="entry name" value="ABC_transptr_permease_BtuC"/>
</dbReference>
<feature type="transmembrane region" description="Helical" evidence="8">
    <location>
        <begin position="166"/>
        <end position="187"/>
    </location>
</feature>
<reference evidence="9" key="2">
    <citation type="submission" date="2024-06" db="EMBL/GenBank/DDBJ databases">
        <authorList>
            <person name="Petrova K.O."/>
            <person name="Toshchakov S.V."/>
            <person name="Boltjanskaja Y.V."/>
            <person name="Kevbrin V."/>
        </authorList>
    </citation>
    <scope>NUCLEOTIDE SEQUENCE</scope>
    <source>
        <strain evidence="9">Z-910T</strain>
    </source>
</reference>
<comment type="similarity">
    <text evidence="2">Belongs to the binding-protein-dependent transport system permease family. FecCD subfamily.</text>
</comment>
<dbReference type="GO" id="GO:0022857">
    <property type="term" value="F:transmembrane transporter activity"/>
    <property type="evidence" value="ECO:0007669"/>
    <property type="project" value="InterPro"/>
</dbReference>
<dbReference type="RefSeq" id="WP_350342817.1">
    <property type="nucleotide sequence ID" value="NZ_CP158367.1"/>
</dbReference>
<keyword evidence="4" id="KW-1003">Cell membrane</keyword>
<evidence type="ECO:0000256" key="3">
    <source>
        <dbReference type="ARBA" id="ARBA00022448"/>
    </source>
</evidence>
<gene>
    <name evidence="9" type="ORF">PRVXT_002079</name>
</gene>
<dbReference type="InterPro" id="IPR037294">
    <property type="entry name" value="ABC_BtuC-like"/>
</dbReference>
<feature type="transmembrane region" description="Helical" evidence="8">
    <location>
        <begin position="326"/>
        <end position="343"/>
    </location>
</feature>
<feature type="transmembrane region" description="Helical" evidence="8">
    <location>
        <begin position="74"/>
        <end position="94"/>
    </location>
</feature>
<dbReference type="FunFam" id="1.10.3470.10:FF:000001">
    <property type="entry name" value="Vitamin B12 ABC transporter permease BtuC"/>
    <property type="match status" value="1"/>
</dbReference>
<feature type="transmembrane region" description="Helical" evidence="8">
    <location>
        <begin position="255"/>
        <end position="283"/>
    </location>
</feature>
<dbReference type="CDD" id="cd06550">
    <property type="entry name" value="TM_ABC_iron-siderophores_like"/>
    <property type="match status" value="1"/>
</dbReference>
<feature type="transmembrane region" description="Helical" evidence="8">
    <location>
        <begin position="295"/>
        <end position="314"/>
    </location>
</feature>
<evidence type="ECO:0000313" key="9">
    <source>
        <dbReference type="EMBL" id="XBX74059.1"/>
    </source>
</evidence>
<evidence type="ECO:0000256" key="4">
    <source>
        <dbReference type="ARBA" id="ARBA00022475"/>
    </source>
</evidence>
<dbReference type="AlphaFoldDB" id="A0AAU7VJ29"/>
<proteinExistence type="inferred from homology"/>
<evidence type="ECO:0000256" key="8">
    <source>
        <dbReference type="SAM" id="Phobius"/>
    </source>
</evidence>
<evidence type="ECO:0000256" key="2">
    <source>
        <dbReference type="ARBA" id="ARBA00007935"/>
    </source>
</evidence>
<dbReference type="GO" id="GO:0005886">
    <property type="term" value="C:plasma membrane"/>
    <property type="evidence" value="ECO:0007669"/>
    <property type="project" value="UniProtKB-SubCell"/>
</dbReference>
<sequence>MSFVEKIKYYKTLFCIILLITFVLIIYVSTLGVADISFGQSLKVVFEKIPGIGKYLYDDGVSDTYRTIIWQIRLPRIVLAGLVGMSLSVVGATFQGMFKNPMADPYVVGVSSGAALGATIAIVIGIEKTFAGIGLINLMAFLGAIATVLVVYNIARVGTKVPVTALLLAGIAISAMLSSIISVMMIFNRDKIESIVFWVMGSVAAASWQQVITLLPVVIIGSILVYFYAKDLNLIMVGEESAKTLGVETDKTKKILLVTSSLMIAFTVSVSGIIGFVGLIVPHGVRMLLGPDHRILIPFSALGGAIFLIISDTLARTLVSPTEIPVGAVTAIFGSPYFLYLLYKTKKKGVI</sequence>
<reference evidence="9" key="1">
    <citation type="journal article" date="2013" name="Extremophiles">
        <title>Proteinivorax tanatarense gen. nov., sp. nov., an anaerobic, haloalkaliphilic, proteolytic bacterium isolated from a decaying algal bloom, and proposal of Proteinivoraceae fam. nov.</title>
        <authorList>
            <person name="Kevbrin V."/>
            <person name="Boltyanskaya Y."/>
            <person name="Zhilina T."/>
            <person name="Kolganova T."/>
            <person name="Lavrentjeva E."/>
            <person name="Kuznetsov B."/>
        </authorList>
    </citation>
    <scope>NUCLEOTIDE SEQUENCE</scope>
    <source>
        <strain evidence="9">Z-910T</strain>
    </source>
</reference>
<feature type="transmembrane region" description="Helical" evidence="8">
    <location>
        <begin position="106"/>
        <end position="126"/>
    </location>
</feature>
<keyword evidence="6 8" id="KW-1133">Transmembrane helix</keyword>
<comment type="subcellular location">
    <subcellularLocation>
        <location evidence="1">Cell membrane</location>
        <topology evidence="1">Multi-pass membrane protein</topology>
    </subcellularLocation>
</comment>
<evidence type="ECO:0000256" key="6">
    <source>
        <dbReference type="ARBA" id="ARBA00022989"/>
    </source>
</evidence>
<keyword evidence="7 8" id="KW-0472">Membrane</keyword>
<dbReference type="GO" id="GO:0033214">
    <property type="term" value="P:siderophore-iron import into cell"/>
    <property type="evidence" value="ECO:0007669"/>
    <property type="project" value="TreeGrafter"/>
</dbReference>
<feature type="transmembrane region" description="Helical" evidence="8">
    <location>
        <begin position="132"/>
        <end position="154"/>
    </location>
</feature>
<feature type="transmembrane region" description="Helical" evidence="8">
    <location>
        <begin position="12"/>
        <end position="34"/>
    </location>
</feature>
<dbReference type="EMBL" id="CP158367">
    <property type="protein sequence ID" value="XBX74059.1"/>
    <property type="molecule type" value="Genomic_DNA"/>
</dbReference>
<evidence type="ECO:0000256" key="7">
    <source>
        <dbReference type="ARBA" id="ARBA00023136"/>
    </source>
</evidence>
<feature type="transmembrane region" description="Helical" evidence="8">
    <location>
        <begin position="207"/>
        <end position="229"/>
    </location>
</feature>
<dbReference type="SUPFAM" id="SSF81345">
    <property type="entry name" value="ABC transporter involved in vitamin B12 uptake, BtuC"/>
    <property type="match status" value="1"/>
</dbReference>